<keyword evidence="2" id="KW-1185">Reference proteome</keyword>
<dbReference type="AlphaFoldDB" id="A0A914VVN2"/>
<accession>A0A914VVN2</accession>
<reference evidence="3" key="1">
    <citation type="submission" date="2022-11" db="UniProtKB">
        <authorList>
            <consortium name="WormBaseParasite"/>
        </authorList>
    </citation>
    <scope>IDENTIFICATION</scope>
</reference>
<protein>
    <submittedName>
        <fullName evidence="3">Uncharacterized protein</fullName>
    </submittedName>
</protein>
<proteinExistence type="predicted"/>
<evidence type="ECO:0000313" key="2">
    <source>
        <dbReference type="Proteomes" id="UP000887566"/>
    </source>
</evidence>
<name>A0A914VVN2_9BILA</name>
<keyword evidence="1" id="KW-0732">Signal</keyword>
<feature type="chain" id="PRO_5037838555" evidence="1">
    <location>
        <begin position="24"/>
        <end position="100"/>
    </location>
</feature>
<feature type="signal peptide" evidence="1">
    <location>
        <begin position="1"/>
        <end position="23"/>
    </location>
</feature>
<dbReference type="WBParaSite" id="PSAMB.scaffold2652size21990.g18643.t1">
    <property type="protein sequence ID" value="PSAMB.scaffold2652size21990.g18643.t1"/>
    <property type="gene ID" value="PSAMB.scaffold2652size21990.g18643"/>
</dbReference>
<evidence type="ECO:0000256" key="1">
    <source>
        <dbReference type="SAM" id="SignalP"/>
    </source>
</evidence>
<evidence type="ECO:0000313" key="3">
    <source>
        <dbReference type="WBParaSite" id="PSAMB.scaffold2652size21990.g18643.t1"/>
    </source>
</evidence>
<dbReference type="Proteomes" id="UP000887566">
    <property type="component" value="Unplaced"/>
</dbReference>
<sequence length="100" mass="10429">MELHCALLPFLVALMTSVCLVNCVLPPNDHAPEQTECTTQSCSGDRISCFGGKCSAASGTLINLLKPTADCVCNMGDVCCCPSGWSCCNANKRCCCNSSG</sequence>
<organism evidence="2 3">
    <name type="scientific">Plectus sambesii</name>
    <dbReference type="NCBI Taxonomy" id="2011161"/>
    <lineage>
        <taxon>Eukaryota</taxon>
        <taxon>Metazoa</taxon>
        <taxon>Ecdysozoa</taxon>
        <taxon>Nematoda</taxon>
        <taxon>Chromadorea</taxon>
        <taxon>Plectida</taxon>
        <taxon>Plectina</taxon>
        <taxon>Plectoidea</taxon>
        <taxon>Plectidae</taxon>
        <taxon>Plectus</taxon>
    </lineage>
</organism>